<dbReference type="InterPro" id="IPR043136">
    <property type="entry name" value="B30.2/SPRY_sf"/>
</dbReference>
<dbReference type="PROSITE" id="PS51192">
    <property type="entry name" value="HELICASE_ATP_BIND_1"/>
    <property type="match status" value="1"/>
</dbReference>
<keyword evidence="2" id="KW-0540">Nuclease</keyword>
<dbReference type="KEGG" id="obi:106880663"/>
<dbReference type="GO" id="GO:0003723">
    <property type="term" value="F:RNA binding"/>
    <property type="evidence" value="ECO:0007669"/>
    <property type="project" value="UniProtKB-UniRule"/>
</dbReference>
<dbReference type="GO" id="GO:0005524">
    <property type="term" value="F:ATP binding"/>
    <property type="evidence" value="ECO:0007669"/>
    <property type="project" value="UniProtKB-UniRule"/>
</dbReference>
<evidence type="ECO:0000256" key="5">
    <source>
        <dbReference type="ARBA" id="ARBA00022806"/>
    </source>
</evidence>
<dbReference type="Gene3D" id="2.60.120.920">
    <property type="match status" value="1"/>
</dbReference>
<gene>
    <name evidence="17" type="ORF">OCBIM_22005591mg</name>
</gene>
<dbReference type="FunFam" id="2.60.120.920:FF:000076">
    <property type="entry name" value="ATP-dependent RNA helicase DDX1"/>
    <property type="match status" value="1"/>
</dbReference>
<keyword evidence="4 12" id="KW-0378">Hydrolase</keyword>
<dbReference type="PROSITE" id="PS50188">
    <property type="entry name" value="B302_SPRY"/>
    <property type="match status" value="1"/>
</dbReference>
<dbReference type="Pfam" id="PF00622">
    <property type="entry name" value="SPRY"/>
    <property type="match status" value="1"/>
</dbReference>
<dbReference type="SUPFAM" id="SSF49899">
    <property type="entry name" value="Concanavalin A-like lectins/glucanases"/>
    <property type="match status" value="1"/>
</dbReference>
<keyword evidence="7 12" id="KW-0067">ATP-binding</keyword>
<dbReference type="InterPro" id="IPR003877">
    <property type="entry name" value="SPRY_dom"/>
</dbReference>
<dbReference type="CDD" id="cd18787">
    <property type="entry name" value="SF2_C_DEAD"/>
    <property type="match status" value="1"/>
</dbReference>
<sequence>MTAFEEMGVMPELGKAVEEMDWMLPTDVQAEAIPMILGGGDVLMAAETGSGKTGAFCLPIIQIVQESLKDQAEGKGKGKTIVKSADVSKNWKMNVFDRSDAMAIDPEGHLCQARDPSGWHGVRSNKAVLGKSGRYFYEATVTDEGLCRVGWSTNKATLDLGTDKNGFGFGGTGKKSHNRQFDSYGESFGINDVIGCYLDLEKGLIKWSKNGIDLGKAYDIPGQIRNEKFFAALVLKNAEMDINFGENAFKYPPDKSWTSLFKAPKDAIFVSKIESGGNTHKPAPNAPQAIIIEPSRELAEQTFSQICKFKKHLAEPNIRELLIIGGVSSKEQCDKLEQGIDIVVGTPGRMDDLISTGKLALHQVRFFVLDEADGLLSQGYGDLINRLHQQIPKVTNDGNRLQMVVCSATLHSFDVKKMAERIMYFPTWIDLKGQDSVPETVHHVVCEIDPTVDTQWKTLKHHVQTDGVHYKDNHSNLFSPEMMSEAVKILKGEYTINAIDEHNIDHGLIFCRTKLDCDNMEKYLMERGRGKYSCVCLHSDRKPPERKANLQKFKDRKVRFLICTDVAARGIDVTGLPFVINVTLPDEKQNYIHRIGRVGRAERMGLAVSLVAVKKEKVWYHSNCSTRGKGCYNTNLTDRGGCCIWYDEPKLLNDIQEHLDITIDKVQPDMKIPIFEFDGKVTYGQKRKNTGSMYRGHVAQLAPTVSELAILEKRAQTSFIDLKYNRKFASR</sequence>
<dbReference type="Pfam" id="PF00270">
    <property type="entry name" value="DEAD"/>
    <property type="match status" value="2"/>
</dbReference>
<dbReference type="AlphaFoldDB" id="A0A0L8FWT9"/>
<dbReference type="STRING" id="37653.A0A0L8FWT9"/>
<evidence type="ECO:0000256" key="8">
    <source>
        <dbReference type="ARBA" id="ARBA00022884"/>
    </source>
</evidence>
<comment type="function">
    <text evidence="10">Acts as an ATP-dependent RNA helicase, able to unwind both RNA-RNA and RNA-DNA duplexes. Possesses 5' single-stranded RNA overhang nuclease activity.</text>
</comment>
<reference evidence="17" key="1">
    <citation type="submission" date="2015-07" db="EMBL/GenBank/DDBJ databases">
        <title>MeaNS - Measles Nucleotide Surveillance Program.</title>
        <authorList>
            <person name="Tran T."/>
            <person name="Druce J."/>
        </authorList>
    </citation>
    <scope>NUCLEOTIDE SEQUENCE</scope>
    <source>
        <strain evidence="17">UCB-OBI-ISO-001</strain>
        <tissue evidence="17">Gonad</tissue>
    </source>
</reference>
<comment type="similarity">
    <text evidence="1">Belongs to the DEAD box helicase family. DDX1 subfamily.</text>
</comment>
<feature type="domain" description="Helicase ATP-binding" evidence="14">
    <location>
        <begin position="258"/>
        <end position="428"/>
    </location>
</feature>
<dbReference type="PANTHER" id="PTHR24031">
    <property type="entry name" value="RNA HELICASE"/>
    <property type="match status" value="1"/>
</dbReference>
<dbReference type="InterPro" id="IPR013320">
    <property type="entry name" value="ConA-like_dom_sf"/>
</dbReference>
<comment type="domain">
    <text evidence="12">The helicase domain is involved in the stimulation of RELA transcriptional activity.</text>
</comment>
<evidence type="ECO:0000256" key="1">
    <source>
        <dbReference type="ARBA" id="ARBA00008765"/>
    </source>
</evidence>
<dbReference type="InterPro" id="IPR014014">
    <property type="entry name" value="RNA_helicase_DEAD_Q_motif"/>
</dbReference>
<dbReference type="PROSITE" id="PS51194">
    <property type="entry name" value="HELICASE_CTER"/>
    <property type="match status" value="1"/>
</dbReference>
<evidence type="ECO:0000256" key="9">
    <source>
        <dbReference type="ARBA" id="ARBA00047984"/>
    </source>
</evidence>
<evidence type="ECO:0000256" key="10">
    <source>
        <dbReference type="ARBA" id="ARBA00058016"/>
    </source>
</evidence>
<dbReference type="EMBL" id="KQ425656">
    <property type="protein sequence ID" value="KOF69142.1"/>
    <property type="molecule type" value="Genomic_DNA"/>
</dbReference>
<dbReference type="InterPro" id="IPR011545">
    <property type="entry name" value="DEAD/DEAH_box_helicase_dom"/>
</dbReference>
<dbReference type="GO" id="GO:0004527">
    <property type="term" value="F:exonuclease activity"/>
    <property type="evidence" value="ECO:0007669"/>
    <property type="project" value="UniProtKB-KW"/>
</dbReference>
<dbReference type="EC" id="3.6.4.13" evidence="12"/>
<comment type="function">
    <text evidence="12">RNA helicase.</text>
</comment>
<dbReference type="InterPro" id="IPR014001">
    <property type="entry name" value="Helicase_ATP-bd"/>
</dbReference>
<evidence type="ECO:0000256" key="3">
    <source>
        <dbReference type="ARBA" id="ARBA00022741"/>
    </source>
</evidence>
<dbReference type="FunFam" id="3.40.50.300:FF:000708">
    <property type="entry name" value="ATP-dependent RNA helicase DDX1"/>
    <property type="match status" value="1"/>
</dbReference>
<dbReference type="InterPro" id="IPR027417">
    <property type="entry name" value="P-loop_NTPase"/>
</dbReference>
<keyword evidence="5 12" id="KW-0347">Helicase</keyword>
<evidence type="ECO:0000256" key="2">
    <source>
        <dbReference type="ARBA" id="ARBA00022722"/>
    </source>
</evidence>
<accession>A0A0L8FWT9</accession>
<evidence type="ECO:0000256" key="6">
    <source>
        <dbReference type="ARBA" id="ARBA00022839"/>
    </source>
</evidence>
<comment type="catalytic activity">
    <reaction evidence="9 12">
        <text>ATP + H2O = ADP + phosphate + H(+)</text>
        <dbReference type="Rhea" id="RHEA:13065"/>
        <dbReference type="ChEBI" id="CHEBI:15377"/>
        <dbReference type="ChEBI" id="CHEBI:15378"/>
        <dbReference type="ChEBI" id="CHEBI:30616"/>
        <dbReference type="ChEBI" id="CHEBI:43474"/>
        <dbReference type="ChEBI" id="CHEBI:456216"/>
        <dbReference type="EC" id="3.6.4.13"/>
    </reaction>
</comment>
<feature type="domain" description="DEAD-box RNA helicase Q" evidence="16">
    <location>
        <begin position="2"/>
        <end position="30"/>
    </location>
</feature>
<evidence type="ECO:0000259" key="15">
    <source>
        <dbReference type="PROSITE" id="PS51194"/>
    </source>
</evidence>
<dbReference type="InterPro" id="IPR001870">
    <property type="entry name" value="B30.2/SPRY"/>
</dbReference>
<organism evidence="17">
    <name type="scientific">Octopus bimaculoides</name>
    <name type="common">California two-spotted octopus</name>
    <dbReference type="NCBI Taxonomy" id="37653"/>
    <lineage>
        <taxon>Eukaryota</taxon>
        <taxon>Metazoa</taxon>
        <taxon>Spiralia</taxon>
        <taxon>Lophotrochozoa</taxon>
        <taxon>Mollusca</taxon>
        <taxon>Cephalopoda</taxon>
        <taxon>Coleoidea</taxon>
        <taxon>Octopodiformes</taxon>
        <taxon>Octopoda</taxon>
        <taxon>Incirrata</taxon>
        <taxon>Octopodidae</taxon>
        <taxon>Octopus</taxon>
    </lineage>
</organism>
<dbReference type="SMART" id="SM00449">
    <property type="entry name" value="SPRY"/>
    <property type="match status" value="1"/>
</dbReference>
<dbReference type="FunFam" id="3.40.50.300:FF:000652">
    <property type="entry name" value="ATP-dependent RNA helicase DDX1"/>
    <property type="match status" value="1"/>
</dbReference>
<dbReference type="FunFam" id="3.40.50.300:FF:000716">
    <property type="entry name" value="ATP-dependent RNA helicase DDX1"/>
    <property type="match status" value="1"/>
</dbReference>
<dbReference type="CDD" id="cd12873">
    <property type="entry name" value="SPRY_DDX1"/>
    <property type="match status" value="1"/>
</dbReference>
<dbReference type="SMART" id="SM00487">
    <property type="entry name" value="DEXDc"/>
    <property type="match status" value="1"/>
</dbReference>
<dbReference type="Gene3D" id="3.40.50.300">
    <property type="entry name" value="P-loop containing nucleotide triphosphate hydrolases"/>
    <property type="match status" value="3"/>
</dbReference>
<protein>
    <recommendedName>
        <fullName evidence="12">ATP-dependent RNA helicase</fullName>
        <ecNumber evidence="12">3.6.4.13</ecNumber>
    </recommendedName>
</protein>
<evidence type="ECO:0000313" key="17">
    <source>
        <dbReference type="EMBL" id="KOF69142.1"/>
    </source>
</evidence>
<evidence type="ECO:0000259" key="13">
    <source>
        <dbReference type="PROSITE" id="PS50188"/>
    </source>
</evidence>
<evidence type="ECO:0000256" key="4">
    <source>
        <dbReference type="ARBA" id="ARBA00022801"/>
    </source>
</evidence>
<feature type="domain" description="B30.2/SPRY" evidence="13">
    <location>
        <begin position="64"/>
        <end position="249"/>
    </location>
</feature>
<evidence type="ECO:0000259" key="16">
    <source>
        <dbReference type="PROSITE" id="PS51195"/>
    </source>
</evidence>
<dbReference type="CDD" id="cd17938">
    <property type="entry name" value="DEADc_DDX1"/>
    <property type="match status" value="1"/>
</dbReference>
<evidence type="ECO:0000256" key="11">
    <source>
        <dbReference type="PROSITE-ProRule" id="PRU00552"/>
    </source>
</evidence>
<evidence type="ECO:0000256" key="12">
    <source>
        <dbReference type="RuleBase" id="RU365068"/>
    </source>
</evidence>
<name>A0A0L8FWT9_OCTBM</name>
<dbReference type="PROSITE" id="PS51195">
    <property type="entry name" value="Q_MOTIF"/>
    <property type="match status" value="1"/>
</dbReference>
<evidence type="ECO:0000256" key="7">
    <source>
        <dbReference type="ARBA" id="ARBA00022840"/>
    </source>
</evidence>
<feature type="domain" description="Helicase C-terminal" evidence="15">
    <location>
        <begin position="482"/>
        <end position="674"/>
    </location>
</feature>
<dbReference type="InterPro" id="IPR001650">
    <property type="entry name" value="Helicase_C-like"/>
</dbReference>
<dbReference type="GO" id="GO:0003724">
    <property type="term" value="F:RNA helicase activity"/>
    <property type="evidence" value="ECO:0007669"/>
    <property type="project" value="UniProtKB-EC"/>
</dbReference>
<evidence type="ECO:0000259" key="14">
    <source>
        <dbReference type="PROSITE" id="PS51192"/>
    </source>
</evidence>
<dbReference type="OrthoDB" id="1735at2759"/>
<dbReference type="SUPFAM" id="SSF52540">
    <property type="entry name" value="P-loop containing nucleoside triphosphate hydrolases"/>
    <property type="match status" value="2"/>
</dbReference>
<keyword evidence="6" id="KW-0269">Exonuclease</keyword>
<keyword evidence="8 12" id="KW-0694">RNA-binding</keyword>
<proteinExistence type="inferred from homology"/>
<dbReference type="Pfam" id="PF00271">
    <property type="entry name" value="Helicase_C"/>
    <property type="match status" value="1"/>
</dbReference>
<keyword evidence="3 12" id="KW-0547">Nucleotide-binding</keyword>
<dbReference type="OMA" id="KRQQVKF"/>
<feature type="short sequence motif" description="Q motif" evidence="11">
    <location>
        <begin position="2"/>
        <end position="30"/>
    </location>
</feature>
<dbReference type="SMART" id="SM00490">
    <property type="entry name" value="HELICc"/>
    <property type="match status" value="1"/>
</dbReference>